<dbReference type="InterPro" id="IPR000409">
    <property type="entry name" value="BEACH_dom"/>
</dbReference>
<dbReference type="GO" id="GO:0022857">
    <property type="term" value="F:transmembrane transporter activity"/>
    <property type="evidence" value="ECO:0007669"/>
    <property type="project" value="InterPro"/>
</dbReference>
<reference evidence="9 10" key="1">
    <citation type="journal article" date="2021" name="Plant Biotechnol. J.">
        <title>Multi-omics assisted identification of the key and species-specific regulatory components of drought-tolerant mechanisms in Gossypium stocksii.</title>
        <authorList>
            <person name="Yu D."/>
            <person name="Ke L."/>
            <person name="Zhang D."/>
            <person name="Wu Y."/>
            <person name="Sun Y."/>
            <person name="Mei J."/>
            <person name="Sun J."/>
            <person name="Sun Y."/>
        </authorList>
    </citation>
    <scope>NUCLEOTIDE SEQUENCE [LARGE SCALE GENOMIC DNA]</scope>
    <source>
        <strain evidence="10">cv. E1</strain>
        <tissue evidence="9">Leaf</tissue>
    </source>
</reference>
<protein>
    <recommendedName>
        <fullName evidence="8">BEACH domain-containing protein</fullName>
    </recommendedName>
</protein>
<evidence type="ECO:0000256" key="2">
    <source>
        <dbReference type="ARBA" id="ARBA00005982"/>
    </source>
</evidence>
<dbReference type="InterPro" id="IPR000109">
    <property type="entry name" value="POT_fam"/>
</dbReference>
<dbReference type="CDD" id="cd17416">
    <property type="entry name" value="MFS_NPF1_2"/>
    <property type="match status" value="1"/>
</dbReference>
<feature type="transmembrane region" description="Helical" evidence="7">
    <location>
        <begin position="554"/>
        <end position="577"/>
    </location>
</feature>
<evidence type="ECO:0000259" key="8">
    <source>
        <dbReference type="PROSITE" id="PS50197"/>
    </source>
</evidence>
<proteinExistence type="inferred from homology"/>
<keyword evidence="5 7" id="KW-0472">Membrane</keyword>
<organism evidence="9 10">
    <name type="scientific">Gossypium stocksii</name>
    <dbReference type="NCBI Taxonomy" id="47602"/>
    <lineage>
        <taxon>Eukaryota</taxon>
        <taxon>Viridiplantae</taxon>
        <taxon>Streptophyta</taxon>
        <taxon>Embryophyta</taxon>
        <taxon>Tracheophyta</taxon>
        <taxon>Spermatophyta</taxon>
        <taxon>Magnoliopsida</taxon>
        <taxon>eudicotyledons</taxon>
        <taxon>Gunneridae</taxon>
        <taxon>Pentapetalae</taxon>
        <taxon>rosids</taxon>
        <taxon>malvids</taxon>
        <taxon>Malvales</taxon>
        <taxon>Malvaceae</taxon>
        <taxon>Malvoideae</taxon>
        <taxon>Gossypium</taxon>
    </lineage>
</organism>
<keyword evidence="10" id="KW-1185">Reference proteome</keyword>
<name>A0A9D3ZYK0_9ROSI</name>
<dbReference type="InterPro" id="IPR036259">
    <property type="entry name" value="MFS_trans_sf"/>
</dbReference>
<evidence type="ECO:0000256" key="5">
    <source>
        <dbReference type="ARBA" id="ARBA00023136"/>
    </source>
</evidence>
<feature type="transmembrane region" description="Helical" evidence="7">
    <location>
        <begin position="340"/>
        <end position="364"/>
    </location>
</feature>
<dbReference type="Pfam" id="PF00854">
    <property type="entry name" value="PTR2"/>
    <property type="match status" value="1"/>
</dbReference>
<evidence type="ECO:0000313" key="9">
    <source>
        <dbReference type="EMBL" id="KAH1074522.1"/>
    </source>
</evidence>
<dbReference type="SUPFAM" id="SSF103473">
    <property type="entry name" value="MFS general substrate transporter"/>
    <property type="match status" value="1"/>
</dbReference>
<dbReference type="OrthoDB" id="8904098at2759"/>
<evidence type="ECO:0000256" key="1">
    <source>
        <dbReference type="ARBA" id="ARBA00004141"/>
    </source>
</evidence>
<sequence length="603" mass="66829">MDDRMNKGDKEAMEKEENATVATDDEPEINYRGWKAMPFIIGNETFEKLGAIGTLANLLIYLTTVFNLKSITAATMINVFNGTTNFGTLVGAFLCDTYFGRYKTLGFATAASFLGLLAIQLTAAIPELHPHRCAAKESGECEGPTAGQLAFLLTGLGLMIVGAGGVRPCNLAFGVDQFNPKTEAGKRGIDSFFNWYFFTFTFAQMVSLTLIVYIQSNVSWAIGLGIPATLMFIACVVYFVGSKIYVKVKAIGSPMTSVAQVIVVAIKKRKLKPVEQPWLSLFKYIPPKSINSKLPYTDQFRFLDKAAIVTPQDEIKGDDGSPADPWRLCSLQQVEEVKCLFRLLPIWVSQIMYCVTLVQLHTYAVFQAVQSDRRLGNSNFKIPAASYVVFMMLSLTIFIPVYDRAIVPFLRKIRGKDGGITILQRIGIGMFVSIFTMLVSGMVEQHRRSIALTKPTLGVVPRKGAISSMSASILIPQFILGGLTEAFASIGLIEFYYKQFPENMKSIGGSLFYCGLAGSNYFSSLLIFIIHRTTNRTATGNWLKEDLNKGRLDYYYYIIAGLGILNLGYFLLCASWYKYKGNSDNTPELELPVNGEKQQSDKP</sequence>
<dbReference type="AlphaFoldDB" id="A0A9D3ZYK0"/>
<evidence type="ECO:0000256" key="7">
    <source>
        <dbReference type="SAM" id="Phobius"/>
    </source>
</evidence>
<gene>
    <name evidence="9" type="ORF">J1N35_026850</name>
</gene>
<dbReference type="GO" id="GO:0016020">
    <property type="term" value="C:membrane"/>
    <property type="evidence" value="ECO:0007669"/>
    <property type="project" value="UniProtKB-SubCell"/>
</dbReference>
<accession>A0A9D3ZYK0</accession>
<feature type="transmembrane region" description="Helical" evidence="7">
    <location>
        <begin position="145"/>
        <end position="166"/>
    </location>
</feature>
<feature type="transmembrane region" description="Helical" evidence="7">
    <location>
        <begin position="422"/>
        <end position="443"/>
    </location>
</feature>
<comment type="similarity">
    <text evidence="2">Belongs to the major facilitator superfamily. Proton-dependent oligopeptide transporter (POT/PTR) (TC 2.A.17) family.</text>
</comment>
<comment type="subcellular location">
    <subcellularLocation>
        <location evidence="1">Membrane</location>
        <topology evidence="1">Multi-pass membrane protein</topology>
    </subcellularLocation>
</comment>
<evidence type="ECO:0000313" key="10">
    <source>
        <dbReference type="Proteomes" id="UP000828251"/>
    </source>
</evidence>
<feature type="transmembrane region" description="Helical" evidence="7">
    <location>
        <begin position="384"/>
        <end position="402"/>
    </location>
</feature>
<feature type="region of interest" description="Disordered" evidence="6">
    <location>
        <begin position="1"/>
        <end position="24"/>
    </location>
</feature>
<feature type="transmembrane region" description="Helical" evidence="7">
    <location>
        <begin position="509"/>
        <end position="534"/>
    </location>
</feature>
<dbReference type="PROSITE" id="PS50197">
    <property type="entry name" value="BEACH"/>
    <property type="match status" value="1"/>
</dbReference>
<evidence type="ECO:0000256" key="4">
    <source>
        <dbReference type="ARBA" id="ARBA00022989"/>
    </source>
</evidence>
<keyword evidence="3 7" id="KW-0812">Transmembrane</keyword>
<comment type="caution">
    <text evidence="9">The sequence shown here is derived from an EMBL/GenBank/DDBJ whole genome shotgun (WGS) entry which is preliminary data.</text>
</comment>
<keyword evidence="4 7" id="KW-1133">Transmembrane helix</keyword>
<feature type="transmembrane region" description="Helical" evidence="7">
    <location>
        <begin position="195"/>
        <end position="214"/>
    </location>
</feature>
<evidence type="ECO:0000256" key="6">
    <source>
        <dbReference type="SAM" id="MobiDB-lite"/>
    </source>
</evidence>
<dbReference type="EMBL" id="JAIQCV010000008">
    <property type="protein sequence ID" value="KAH1074522.1"/>
    <property type="molecule type" value="Genomic_DNA"/>
</dbReference>
<feature type="transmembrane region" description="Helical" evidence="7">
    <location>
        <begin position="220"/>
        <end position="240"/>
    </location>
</feature>
<feature type="transmembrane region" description="Helical" evidence="7">
    <location>
        <begin position="478"/>
        <end position="497"/>
    </location>
</feature>
<dbReference type="Proteomes" id="UP000828251">
    <property type="component" value="Unassembled WGS sequence"/>
</dbReference>
<dbReference type="PANTHER" id="PTHR11654">
    <property type="entry name" value="OLIGOPEPTIDE TRANSPORTER-RELATED"/>
    <property type="match status" value="1"/>
</dbReference>
<feature type="domain" description="BEACH" evidence="8">
    <location>
        <begin position="1"/>
        <end position="132"/>
    </location>
</feature>
<evidence type="ECO:0000256" key="3">
    <source>
        <dbReference type="ARBA" id="ARBA00022692"/>
    </source>
</evidence>
<dbReference type="Gene3D" id="1.20.1250.20">
    <property type="entry name" value="MFS general substrate transporter like domains"/>
    <property type="match status" value="1"/>
</dbReference>
<feature type="transmembrane region" description="Helical" evidence="7">
    <location>
        <begin position="105"/>
        <end position="125"/>
    </location>
</feature>
<feature type="compositionally biased region" description="Basic and acidic residues" evidence="6">
    <location>
        <begin position="1"/>
        <end position="18"/>
    </location>
</feature>